<dbReference type="InterPro" id="IPR000792">
    <property type="entry name" value="Tscrpt_reg_LuxR_C"/>
</dbReference>
<protein>
    <submittedName>
        <fullName evidence="6">Response regulator</fullName>
    </submittedName>
</protein>
<dbReference type="InterPro" id="IPR001789">
    <property type="entry name" value="Sig_transdc_resp-reg_receiver"/>
</dbReference>
<dbReference type="SUPFAM" id="SSF52172">
    <property type="entry name" value="CheY-like"/>
    <property type="match status" value="1"/>
</dbReference>
<dbReference type="PANTHER" id="PTHR43214">
    <property type="entry name" value="TWO-COMPONENT RESPONSE REGULATOR"/>
    <property type="match status" value="1"/>
</dbReference>
<dbReference type="InterPro" id="IPR058245">
    <property type="entry name" value="NreC/VraR/RcsB-like_REC"/>
</dbReference>
<dbReference type="Pfam" id="PF00072">
    <property type="entry name" value="Response_reg"/>
    <property type="match status" value="1"/>
</dbReference>
<keyword evidence="2" id="KW-0238">DNA-binding</keyword>
<sequence length="224" mass="24369">MTNTTVQSGQGKHMVDHQEPISVLVVDDHSLIREGIAAVVDNYEDISVVGEASNGLEAIRLYRTTQPDVTLMDVQMPEFNGICAISAIMSEFPQACIAVLTTYRGDVRALKAIKAGARGYLLKSMLRRELIDTIRALAAGKRRFPPEIAEELAAHIDQEGLTGRELEVLQCVARGLSNKETAVALAIGEETVKGHLRNIMDKLGANNRTHAVTISIQRGIIDLA</sequence>
<dbReference type="CDD" id="cd17535">
    <property type="entry name" value="REC_NarL-like"/>
    <property type="match status" value="1"/>
</dbReference>
<dbReference type="PROSITE" id="PS50110">
    <property type="entry name" value="RESPONSE_REGULATORY"/>
    <property type="match status" value="1"/>
</dbReference>
<keyword evidence="1 3" id="KW-0597">Phosphoprotein</keyword>
<evidence type="ECO:0000256" key="3">
    <source>
        <dbReference type="PROSITE-ProRule" id="PRU00169"/>
    </source>
</evidence>
<evidence type="ECO:0000313" key="6">
    <source>
        <dbReference type="EMBL" id="MFC3291291.1"/>
    </source>
</evidence>
<dbReference type="PANTHER" id="PTHR43214:SF43">
    <property type="entry name" value="TWO-COMPONENT RESPONSE REGULATOR"/>
    <property type="match status" value="1"/>
</dbReference>
<accession>A0ABV7LXE3</accession>
<evidence type="ECO:0000259" key="4">
    <source>
        <dbReference type="PROSITE" id="PS50043"/>
    </source>
</evidence>
<proteinExistence type="predicted"/>
<evidence type="ECO:0000259" key="5">
    <source>
        <dbReference type="PROSITE" id="PS50110"/>
    </source>
</evidence>
<dbReference type="SMART" id="SM00448">
    <property type="entry name" value="REC"/>
    <property type="match status" value="1"/>
</dbReference>
<evidence type="ECO:0000256" key="1">
    <source>
        <dbReference type="ARBA" id="ARBA00022553"/>
    </source>
</evidence>
<dbReference type="InterPro" id="IPR016032">
    <property type="entry name" value="Sig_transdc_resp-reg_C-effctor"/>
</dbReference>
<evidence type="ECO:0000256" key="2">
    <source>
        <dbReference type="ARBA" id="ARBA00023125"/>
    </source>
</evidence>
<gene>
    <name evidence="6" type="ORF">ACFOEI_04320</name>
</gene>
<dbReference type="PROSITE" id="PS50043">
    <property type="entry name" value="HTH_LUXR_2"/>
    <property type="match status" value="1"/>
</dbReference>
<feature type="domain" description="HTH luxR-type" evidence="4">
    <location>
        <begin position="154"/>
        <end position="219"/>
    </location>
</feature>
<comment type="caution">
    <text evidence="6">The sequence shown here is derived from an EMBL/GenBank/DDBJ whole genome shotgun (WGS) entry which is preliminary data.</text>
</comment>
<dbReference type="SUPFAM" id="SSF46894">
    <property type="entry name" value="C-terminal effector domain of the bipartite response regulators"/>
    <property type="match status" value="1"/>
</dbReference>
<feature type="domain" description="Response regulatory" evidence="5">
    <location>
        <begin position="22"/>
        <end position="138"/>
    </location>
</feature>
<evidence type="ECO:0000313" key="7">
    <source>
        <dbReference type="Proteomes" id="UP001595640"/>
    </source>
</evidence>
<name>A0ABV7LXE3_9GAMM</name>
<dbReference type="SMART" id="SM00421">
    <property type="entry name" value="HTH_LUXR"/>
    <property type="match status" value="1"/>
</dbReference>
<dbReference type="InterPro" id="IPR011006">
    <property type="entry name" value="CheY-like_superfamily"/>
</dbReference>
<keyword evidence="7" id="KW-1185">Reference proteome</keyword>
<dbReference type="CDD" id="cd06170">
    <property type="entry name" value="LuxR_C_like"/>
    <property type="match status" value="1"/>
</dbReference>
<dbReference type="Gene3D" id="3.40.50.2300">
    <property type="match status" value="1"/>
</dbReference>
<organism evidence="6 7">
    <name type="scientific">Modicisalibacter luteus</name>
    <dbReference type="NCBI Taxonomy" id="453962"/>
    <lineage>
        <taxon>Bacteria</taxon>
        <taxon>Pseudomonadati</taxon>
        <taxon>Pseudomonadota</taxon>
        <taxon>Gammaproteobacteria</taxon>
        <taxon>Oceanospirillales</taxon>
        <taxon>Halomonadaceae</taxon>
        <taxon>Modicisalibacter</taxon>
    </lineage>
</organism>
<feature type="modified residue" description="4-aspartylphosphate" evidence="3">
    <location>
        <position position="73"/>
    </location>
</feature>
<dbReference type="Proteomes" id="UP001595640">
    <property type="component" value="Unassembled WGS sequence"/>
</dbReference>
<dbReference type="Pfam" id="PF00196">
    <property type="entry name" value="GerE"/>
    <property type="match status" value="1"/>
</dbReference>
<reference evidence="7" key="1">
    <citation type="journal article" date="2019" name="Int. J. Syst. Evol. Microbiol.">
        <title>The Global Catalogue of Microorganisms (GCM) 10K type strain sequencing project: providing services to taxonomists for standard genome sequencing and annotation.</title>
        <authorList>
            <consortium name="The Broad Institute Genomics Platform"/>
            <consortium name="The Broad Institute Genome Sequencing Center for Infectious Disease"/>
            <person name="Wu L."/>
            <person name="Ma J."/>
        </authorList>
    </citation>
    <scope>NUCLEOTIDE SEQUENCE [LARGE SCALE GENOMIC DNA]</scope>
    <source>
        <strain evidence="7">KCTC 12847</strain>
    </source>
</reference>
<dbReference type="InterPro" id="IPR039420">
    <property type="entry name" value="WalR-like"/>
</dbReference>
<dbReference type="PRINTS" id="PR00038">
    <property type="entry name" value="HTHLUXR"/>
</dbReference>
<dbReference type="EMBL" id="JBHRUH010000010">
    <property type="protein sequence ID" value="MFC3291291.1"/>
    <property type="molecule type" value="Genomic_DNA"/>
</dbReference>